<reference evidence="1" key="1">
    <citation type="submission" date="2023-07" db="EMBL/GenBank/DDBJ databases">
        <title>Sequencing the genomes of 1000 actinobacteria strains.</title>
        <authorList>
            <person name="Klenk H.-P."/>
        </authorList>
    </citation>
    <scope>NUCLEOTIDE SEQUENCE</scope>
    <source>
        <strain evidence="1">DSM 44707</strain>
    </source>
</reference>
<evidence type="ECO:0000313" key="1">
    <source>
        <dbReference type="EMBL" id="MDR7279805.1"/>
    </source>
</evidence>
<protein>
    <recommendedName>
        <fullName evidence="3">DUF2188 domain-containing protein</fullName>
    </recommendedName>
</protein>
<sequence length="74" mass="8159">MATRKRFFVVPSGPMWQVKYNAEVLSTHSTKEQAVAAGQGIAKANQPSQLIVLRKDGTIEYEYTYGADPYPPVG</sequence>
<dbReference type="Proteomes" id="UP001183643">
    <property type="component" value="Unassembled WGS sequence"/>
</dbReference>
<name>A0AAE3YWC6_9ACTN</name>
<dbReference type="InterPro" id="IPR018691">
    <property type="entry name" value="DUF2188"/>
</dbReference>
<proteinExistence type="predicted"/>
<gene>
    <name evidence="1" type="ORF">J2S41_006583</name>
</gene>
<evidence type="ECO:0000313" key="2">
    <source>
        <dbReference type="Proteomes" id="UP001183643"/>
    </source>
</evidence>
<accession>A0AAE3YWC6</accession>
<dbReference type="RefSeq" id="WP_310373822.1">
    <property type="nucleotide sequence ID" value="NZ_JAVDYB010000001.1"/>
</dbReference>
<dbReference type="Pfam" id="PF09954">
    <property type="entry name" value="DUF2188"/>
    <property type="match status" value="1"/>
</dbReference>
<organism evidence="1 2">
    <name type="scientific">Catenuloplanes atrovinosus</name>
    <dbReference type="NCBI Taxonomy" id="137266"/>
    <lineage>
        <taxon>Bacteria</taxon>
        <taxon>Bacillati</taxon>
        <taxon>Actinomycetota</taxon>
        <taxon>Actinomycetes</taxon>
        <taxon>Micromonosporales</taxon>
        <taxon>Micromonosporaceae</taxon>
        <taxon>Catenuloplanes</taxon>
    </lineage>
</organism>
<evidence type="ECO:0008006" key="3">
    <source>
        <dbReference type="Google" id="ProtNLM"/>
    </source>
</evidence>
<dbReference type="EMBL" id="JAVDYB010000001">
    <property type="protein sequence ID" value="MDR7279805.1"/>
    <property type="molecule type" value="Genomic_DNA"/>
</dbReference>
<dbReference type="AlphaFoldDB" id="A0AAE3YWC6"/>
<keyword evidence="2" id="KW-1185">Reference proteome</keyword>
<comment type="caution">
    <text evidence="1">The sequence shown here is derived from an EMBL/GenBank/DDBJ whole genome shotgun (WGS) entry which is preliminary data.</text>
</comment>